<evidence type="ECO:0000256" key="2">
    <source>
        <dbReference type="ARBA" id="ARBA00023043"/>
    </source>
</evidence>
<dbReference type="Pfam" id="PF12796">
    <property type="entry name" value="Ank_2"/>
    <property type="match status" value="1"/>
</dbReference>
<feature type="repeat" description="ANK" evidence="3">
    <location>
        <begin position="96"/>
        <end position="128"/>
    </location>
</feature>
<dbReference type="PROSITE" id="PS50297">
    <property type="entry name" value="ANK_REP_REGION"/>
    <property type="match status" value="3"/>
</dbReference>
<proteinExistence type="predicted"/>
<evidence type="ECO:0000256" key="1">
    <source>
        <dbReference type="ARBA" id="ARBA00022737"/>
    </source>
</evidence>
<protein>
    <submittedName>
        <fullName evidence="4">Uncharacterized protein</fullName>
    </submittedName>
</protein>
<dbReference type="EMBL" id="JAQJAN010000024">
    <property type="protein sequence ID" value="KAJ5700902.1"/>
    <property type="molecule type" value="Genomic_DNA"/>
</dbReference>
<reference evidence="4" key="1">
    <citation type="journal article" date="2023" name="IMA Fungus">
        <title>Comparative genomic study of the Penicillium genus elucidates a diverse pangenome and 15 lateral gene transfer events.</title>
        <authorList>
            <person name="Petersen C."/>
            <person name="Sorensen T."/>
            <person name="Nielsen M.R."/>
            <person name="Sondergaard T.E."/>
            <person name="Sorensen J.L."/>
            <person name="Fitzpatrick D.A."/>
            <person name="Frisvad J.C."/>
            <person name="Nielsen K.L."/>
        </authorList>
    </citation>
    <scope>NUCLEOTIDE SEQUENCE</scope>
    <source>
        <strain evidence="4">IBT 17514</strain>
    </source>
</reference>
<sequence length="193" mass="21424">MDLESISRFLHSSDDLFPSKIGKRPSKSPRALADLIDQFKATEVRKGHFRHAALILQGKAQKGYTALHYAAEGAHASALELLLWENAILIDSKDNNGRTPLHIAALRGWPREVGILLTYSADPTCQDNDGYTPLHYAAAENNVAVAKSLLHWNRELEFIKDQLGRTPLEIARLKNSRELIVFMEGEGEGGSPE</sequence>
<dbReference type="PANTHER" id="PTHR24198">
    <property type="entry name" value="ANKYRIN REPEAT AND PROTEIN KINASE DOMAIN-CONTAINING PROTEIN"/>
    <property type="match status" value="1"/>
</dbReference>
<dbReference type="Proteomes" id="UP001215712">
    <property type="component" value="Unassembled WGS sequence"/>
</dbReference>
<comment type="caution">
    <text evidence="4">The sequence shown here is derived from an EMBL/GenBank/DDBJ whole genome shotgun (WGS) entry which is preliminary data.</text>
</comment>
<dbReference type="Gene3D" id="1.25.40.20">
    <property type="entry name" value="Ankyrin repeat-containing domain"/>
    <property type="match status" value="1"/>
</dbReference>
<dbReference type="SMART" id="SM00248">
    <property type="entry name" value="ANK"/>
    <property type="match status" value="3"/>
</dbReference>
<name>A0AAD6MPR2_9EURO</name>
<feature type="repeat" description="ANK" evidence="3">
    <location>
        <begin position="129"/>
        <end position="161"/>
    </location>
</feature>
<evidence type="ECO:0000256" key="3">
    <source>
        <dbReference type="PROSITE-ProRule" id="PRU00023"/>
    </source>
</evidence>
<evidence type="ECO:0000313" key="4">
    <source>
        <dbReference type="EMBL" id="KAJ5700902.1"/>
    </source>
</evidence>
<dbReference type="PANTHER" id="PTHR24198:SF165">
    <property type="entry name" value="ANKYRIN REPEAT-CONTAINING PROTEIN-RELATED"/>
    <property type="match status" value="1"/>
</dbReference>
<accession>A0AAD6MPR2</accession>
<keyword evidence="2 3" id="KW-0040">ANK repeat</keyword>
<keyword evidence="5" id="KW-1185">Reference proteome</keyword>
<dbReference type="InterPro" id="IPR002110">
    <property type="entry name" value="Ankyrin_rpt"/>
</dbReference>
<evidence type="ECO:0000313" key="5">
    <source>
        <dbReference type="Proteomes" id="UP001215712"/>
    </source>
</evidence>
<dbReference type="InterPro" id="IPR036770">
    <property type="entry name" value="Ankyrin_rpt-contain_sf"/>
</dbReference>
<organism evidence="4 5">
    <name type="scientific">Penicillium malachiteum</name>
    <dbReference type="NCBI Taxonomy" id="1324776"/>
    <lineage>
        <taxon>Eukaryota</taxon>
        <taxon>Fungi</taxon>
        <taxon>Dikarya</taxon>
        <taxon>Ascomycota</taxon>
        <taxon>Pezizomycotina</taxon>
        <taxon>Eurotiomycetes</taxon>
        <taxon>Eurotiomycetidae</taxon>
        <taxon>Eurotiales</taxon>
        <taxon>Aspergillaceae</taxon>
        <taxon>Penicillium</taxon>
    </lineage>
</organism>
<reference evidence="4" key="2">
    <citation type="submission" date="2023-01" db="EMBL/GenBank/DDBJ databases">
        <authorList>
            <person name="Petersen C."/>
        </authorList>
    </citation>
    <scope>NUCLEOTIDE SEQUENCE</scope>
    <source>
        <strain evidence="4">IBT 17514</strain>
    </source>
</reference>
<dbReference type="SUPFAM" id="SSF48403">
    <property type="entry name" value="Ankyrin repeat"/>
    <property type="match status" value="1"/>
</dbReference>
<dbReference type="AlphaFoldDB" id="A0AAD6MPR2"/>
<dbReference type="PROSITE" id="PS50088">
    <property type="entry name" value="ANK_REPEAT"/>
    <property type="match status" value="3"/>
</dbReference>
<feature type="repeat" description="ANK" evidence="3">
    <location>
        <begin position="62"/>
        <end position="83"/>
    </location>
</feature>
<keyword evidence="1" id="KW-0677">Repeat</keyword>
<gene>
    <name evidence="4" type="ORF">N7493_011948</name>
</gene>